<gene>
    <name evidence="2" type="ORF">TAV2_LOCUS17711</name>
</gene>
<keyword evidence="3" id="KW-1185">Reference proteome</keyword>
<proteinExistence type="predicted"/>
<reference evidence="2 3" key="1">
    <citation type="submission" date="2022-03" db="EMBL/GenBank/DDBJ databases">
        <authorList>
            <person name="Nunn A."/>
            <person name="Chopra R."/>
            <person name="Nunn A."/>
            <person name="Contreras Garrido A."/>
        </authorList>
    </citation>
    <scope>NUCLEOTIDE SEQUENCE [LARGE SCALE GENOMIC DNA]</scope>
</reference>
<dbReference type="PANTHER" id="PTHR34659">
    <property type="entry name" value="BNAA05G11610D PROTEIN"/>
    <property type="match status" value="1"/>
</dbReference>
<dbReference type="GO" id="GO:0006950">
    <property type="term" value="P:response to stress"/>
    <property type="evidence" value="ECO:0007669"/>
    <property type="project" value="TreeGrafter"/>
</dbReference>
<accession>A0AAU9SMA7</accession>
<dbReference type="PANTHER" id="PTHR34659:SF1">
    <property type="entry name" value="PROTEIN EGT2"/>
    <property type="match status" value="1"/>
</dbReference>
<feature type="region of interest" description="Disordered" evidence="1">
    <location>
        <begin position="39"/>
        <end position="60"/>
    </location>
</feature>
<evidence type="ECO:0000256" key="1">
    <source>
        <dbReference type="SAM" id="MobiDB-lite"/>
    </source>
</evidence>
<dbReference type="InterPro" id="IPR053273">
    <property type="entry name" value="CST_Regulator"/>
</dbReference>
<dbReference type="GO" id="GO:0005776">
    <property type="term" value="C:autophagosome"/>
    <property type="evidence" value="ECO:0007669"/>
    <property type="project" value="TreeGrafter"/>
</dbReference>
<dbReference type="GO" id="GO:0061908">
    <property type="term" value="C:phagophore"/>
    <property type="evidence" value="ECO:0007669"/>
    <property type="project" value="TreeGrafter"/>
</dbReference>
<dbReference type="Proteomes" id="UP000836841">
    <property type="component" value="Chromosome 5"/>
</dbReference>
<evidence type="ECO:0000313" key="2">
    <source>
        <dbReference type="EMBL" id="CAH2067012.1"/>
    </source>
</evidence>
<organism evidence="2 3">
    <name type="scientific">Thlaspi arvense</name>
    <name type="common">Field penny-cress</name>
    <dbReference type="NCBI Taxonomy" id="13288"/>
    <lineage>
        <taxon>Eukaryota</taxon>
        <taxon>Viridiplantae</taxon>
        <taxon>Streptophyta</taxon>
        <taxon>Embryophyta</taxon>
        <taxon>Tracheophyta</taxon>
        <taxon>Spermatophyta</taxon>
        <taxon>Magnoliopsida</taxon>
        <taxon>eudicotyledons</taxon>
        <taxon>Gunneridae</taxon>
        <taxon>Pentapetalae</taxon>
        <taxon>rosids</taxon>
        <taxon>malvids</taxon>
        <taxon>Brassicales</taxon>
        <taxon>Brassicaceae</taxon>
        <taxon>Thlaspideae</taxon>
        <taxon>Thlaspi</taxon>
    </lineage>
</organism>
<dbReference type="AlphaFoldDB" id="A0AAU9SMA7"/>
<evidence type="ECO:0000313" key="3">
    <source>
        <dbReference type="Proteomes" id="UP000836841"/>
    </source>
</evidence>
<sequence length="340" mass="37867">MGTESKGRAWFGKIFNKLETILVEVDTFTSQNTLCLKSSDPSGWESVRGEPDEVAEEDRSSVTCDLQKEHDPPSHQNFEILGNVRVEEDCLKESLSDSSSLDDGELLSGAPLLQEYCDGSLTSGTTLGVDEESVVISGEKSQITNTLTPQKVYAGETEEMVEEGRTESCIDVSEESQSTQSSVESFEAVVDYKDDTIVAAFRTFTDDQNLNQIDTKIQDAPVQDHVANMRSSNEDDVVSGKSDVGPLDTKALYGMTYREDPSYDVDDSSLYAVRVRTKKLRSFKRKVMDALTTKRRREKEYEQLAIWFGDAAMGSDLAYGEDSTKHMKAIESEDSQWELL</sequence>
<dbReference type="EMBL" id="OU466861">
    <property type="protein sequence ID" value="CAH2067012.1"/>
    <property type="molecule type" value="Genomic_DNA"/>
</dbReference>
<name>A0AAU9SMA7_THLAR</name>
<protein>
    <submittedName>
        <fullName evidence="2">Uncharacterized protein</fullName>
    </submittedName>
</protein>